<evidence type="ECO:0000259" key="3">
    <source>
        <dbReference type="Pfam" id="PF25989"/>
    </source>
</evidence>
<keyword evidence="5" id="KW-1185">Reference proteome</keyword>
<comment type="caution">
    <text evidence="4">The sequence shown here is derived from an EMBL/GenBank/DDBJ whole genome shotgun (WGS) entry which is preliminary data.</text>
</comment>
<name>A0A411YZX6_9RHOB</name>
<evidence type="ECO:0000256" key="1">
    <source>
        <dbReference type="ARBA" id="ARBA00004196"/>
    </source>
</evidence>
<dbReference type="PANTHER" id="PTHR32347">
    <property type="entry name" value="EFFLUX SYSTEM COMPONENT YKNX-RELATED"/>
    <property type="match status" value="1"/>
</dbReference>
<dbReference type="AlphaFoldDB" id="A0A411YZX6"/>
<comment type="subcellular location">
    <subcellularLocation>
        <location evidence="1">Cell envelope</location>
    </subcellularLocation>
</comment>
<keyword evidence="2" id="KW-0175">Coiled coil</keyword>
<proteinExistence type="predicted"/>
<accession>A0A411YZX6</accession>
<sequence>MRRLILAIAVLALIAGIVWAFLPRPVEVEVANVAPRNLEVAVLEEGEARIREVFTISATIGGKLRRIDLHAGDPVYAQKTVVAVIGPAAPALLDSRARSVAEATRSAAQSAVDLAAAQVAQAEAALEFKTAEADRSRALFERAAISQRVLDATILEQRTAQAAIDSARANLAVRQRELESAEAVLGTGDPYGAEACCVDIIAPVSGRVLRVLTENEQVVQPGTPIMEIGNPGNLEITVDLLSRDAVRVREGSEAQITGWGGAPITARVERIEPSARTRVSALGIDEQRVRVILTLRGNPADWQLLGHGFRVIAHINLWKGDGVLSIPVGALFRDGSDWATYAVQDGRALLQIITLGERNESFAQVLSGVKAGDQVILHPSDLVADGVAVSLQSDR</sequence>
<dbReference type="RefSeq" id="WP_118153473.1">
    <property type="nucleotide sequence ID" value="NZ_QWEY01000008.1"/>
</dbReference>
<dbReference type="GO" id="GO:0030313">
    <property type="term" value="C:cell envelope"/>
    <property type="evidence" value="ECO:0007669"/>
    <property type="project" value="UniProtKB-SubCell"/>
</dbReference>
<evidence type="ECO:0000256" key="2">
    <source>
        <dbReference type="ARBA" id="ARBA00023054"/>
    </source>
</evidence>
<organism evidence="4 5">
    <name type="scientific">Pseudotabrizicola alkalilacus</name>
    <dbReference type="NCBI Taxonomy" id="2305252"/>
    <lineage>
        <taxon>Bacteria</taxon>
        <taxon>Pseudomonadati</taxon>
        <taxon>Pseudomonadota</taxon>
        <taxon>Alphaproteobacteria</taxon>
        <taxon>Rhodobacterales</taxon>
        <taxon>Paracoccaceae</taxon>
        <taxon>Pseudotabrizicola</taxon>
    </lineage>
</organism>
<protein>
    <submittedName>
        <fullName evidence="4">HlyD family efflux transporter periplasmic adaptor subunit</fullName>
    </submittedName>
</protein>
<dbReference type="InterPro" id="IPR050465">
    <property type="entry name" value="UPF0194_transport"/>
</dbReference>
<dbReference type="PANTHER" id="PTHR32347:SF29">
    <property type="entry name" value="UPF0194 MEMBRANE PROTEIN YBHG"/>
    <property type="match status" value="1"/>
</dbReference>
<gene>
    <name evidence="4" type="ORF">D1012_14280</name>
</gene>
<reference evidence="4 5" key="1">
    <citation type="submission" date="2018-08" db="EMBL/GenBank/DDBJ databases">
        <title>Flavobacterium tibetense sp. nov., isolated from a wetland YonghuCo on Tibetan Plateau.</title>
        <authorList>
            <person name="Phurbu D."/>
            <person name="Lu H."/>
            <person name="Xing P."/>
        </authorList>
    </citation>
    <scope>NUCLEOTIDE SEQUENCE [LARGE SCALE GENOMIC DNA]</scope>
    <source>
        <strain evidence="4 5">DJC</strain>
    </source>
</reference>
<dbReference type="Gene3D" id="2.40.420.20">
    <property type="match status" value="1"/>
</dbReference>
<dbReference type="EMBL" id="QWEY01000008">
    <property type="protein sequence ID" value="RGP36369.1"/>
    <property type="molecule type" value="Genomic_DNA"/>
</dbReference>
<dbReference type="Gene3D" id="2.40.50.100">
    <property type="match status" value="1"/>
</dbReference>
<dbReference type="SUPFAM" id="SSF111369">
    <property type="entry name" value="HlyD-like secretion proteins"/>
    <property type="match status" value="1"/>
</dbReference>
<dbReference type="Pfam" id="PF25989">
    <property type="entry name" value="YknX_C"/>
    <property type="match status" value="1"/>
</dbReference>
<evidence type="ECO:0000313" key="4">
    <source>
        <dbReference type="EMBL" id="RGP36369.1"/>
    </source>
</evidence>
<dbReference type="Proteomes" id="UP000284547">
    <property type="component" value="Unassembled WGS sequence"/>
</dbReference>
<dbReference type="OrthoDB" id="9791520at2"/>
<evidence type="ECO:0000313" key="5">
    <source>
        <dbReference type="Proteomes" id="UP000284547"/>
    </source>
</evidence>
<dbReference type="Gene3D" id="1.10.287.470">
    <property type="entry name" value="Helix hairpin bin"/>
    <property type="match status" value="1"/>
</dbReference>
<feature type="domain" description="YknX-like C-terminal permuted SH3-like" evidence="3">
    <location>
        <begin position="323"/>
        <end position="390"/>
    </location>
</feature>
<dbReference type="InterPro" id="IPR058637">
    <property type="entry name" value="YknX-like_C"/>
</dbReference>